<gene>
    <name evidence="1" type="ORF">SAMN05444380_10224</name>
</gene>
<sequence length="37" mass="4567">MTLTAKENYLKVKNQYQHKATKEINMNLQFHQFYLIH</sequence>
<protein>
    <submittedName>
        <fullName evidence="1">Uncharacterized protein</fullName>
    </submittedName>
</protein>
<proteinExistence type="predicted"/>
<evidence type="ECO:0000313" key="2">
    <source>
        <dbReference type="Proteomes" id="UP000181976"/>
    </source>
</evidence>
<dbReference type="STRING" id="385682.SAMN05444380_10224"/>
<dbReference type="Proteomes" id="UP000181976">
    <property type="component" value="Unassembled WGS sequence"/>
</dbReference>
<reference evidence="1 2" key="1">
    <citation type="submission" date="2016-10" db="EMBL/GenBank/DDBJ databases">
        <authorList>
            <person name="de Groot N.N."/>
        </authorList>
    </citation>
    <scope>NUCLEOTIDE SEQUENCE [LARGE SCALE GENOMIC DNA]</scope>
    <source>
        <strain evidence="1 2">DSM 19012</strain>
    </source>
</reference>
<keyword evidence="2" id="KW-1185">Reference proteome</keyword>
<dbReference type="InParanoid" id="A0A1I1V3K5"/>
<organism evidence="1 2">
    <name type="scientific">Thermophagus xiamenensis</name>
    <dbReference type="NCBI Taxonomy" id="385682"/>
    <lineage>
        <taxon>Bacteria</taxon>
        <taxon>Pseudomonadati</taxon>
        <taxon>Bacteroidota</taxon>
        <taxon>Bacteroidia</taxon>
        <taxon>Marinilabiliales</taxon>
        <taxon>Marinilabiliaceae</taxon>
        <taxon>Thermophagus</taxon>
    </lineage>
</organism>
<dbReference type="EMBL" id="FONA01000002">
    <property type="protein sequence ID" value="SFD77631.1"/>
    <property type="molecule type" value="Genomic_DNA"/>
</dbReference>
<evidence type="ECO:0000313" key="1">
    <source>
        <dbReference type="EMBL" id="SFD77631.1"/>
    </source>
</evidence>
<accession>A0A1I1V3K5</accession>
<dbReference type="AlphaFoldDB" id="A0A1I1V3K5"/>
<name>A0A1I1V3K5_9BACT</name>